<evidence type="ECO:0000256" key="1">
    <source>
        <dbReference type="SAM" id="Phobius"/>
    </source>
</evidence>
<gene>
    <name evidence="2" type="ORF">BsIDN1_16600</name>
</gene>
<proteinExistence type="predicted"/>
<evidence type="ECO:0000313" key="2">
    <source>
        <dbReference type="EMBL" id="BBP88042.1"/>
    </source>
</evidence>
<protein>
    <submittedName>
        <fullName evidence="2">Uncharacterized protein</fullName>
    </submittedName>
</protein>
<dbReference type="EMBL" id="AP021906">
    <property type="protein sequence ID" value="BBP88042.1"/>
    <property type="molecule type" value="Genomic_DNA"/>
</dbReference>
<name>A0A5S9M5R9_BACIA</name>
<accession>A0A5S9M5R9</accession>
<feature type="transmembrane region" description="Helical" evidence="1">
    <location>
        <begin position="77"/>
        <end position="95"/>
    </location>
</feature>
<keyword evidence="1" id="KW-0812">Transmembrane</keyword>
<evidence type="ECO:0000313" key="3">
    <source>
        <dbReference type="Proteomes" id="UP000464658"/>
    </source>
</evidence>
<keyword evidence="1" id="KW-1133">Transmembrane helix</keyword>
<dbReference type="AlphaFoldDB" id="A0A5S9M5R9"/>
<organism evidence="2 3">
    <name type="scientific">Bacillus safensis</name>
    <dbReference type="NCBI Taxonomy" id="561879"/>
    <lineage>
        <taxon>Bacteria</taxon>
        <taxon>Bacillati</taxon>
        <taxon>Bacillota</taxon>
        <taxon>Bacilli</taxon>
        <taxon>Bacillales</taxon>
        <taxon>Bacillaceae</taxon>
        <taxon>Bacillus</taxon>
    </lineage>
</organism>
<feature type="transmembrane region" description="Helical" evidence="1">
    <location>
        <begin position="101"/>
        <end position="121"/>
    </location>
</feature>
<sequence>MFQVDESVIARDFYQLMMGLNQHHLLSIHYHSPYRIVTACCQFFKQYQVKMKERFDCTGHSFLHIFGTALLMVTRKIIFFWMLFMVMAGITFLFIPDPSIAAIAIYFTIIYFGLITGTALHEAAHGYAHRKFAGRDGPQGFFLRVT</sequence>
<reference evidence="2 3" key="1">
    <citation type="submission" date="2019-12" db="EMBL/GenBank/DDBJ databases">
        <title>Full genome sequence of a Bacillus safensis strain isolated from commercially available natto in Indonesia.</title>
        <authorList>
            <person name="Yoshida M."/>
            <person name="Uomi M."/>
            <person name="Waturangi D."/>
            <person name="Ekaputri J.J."/>
            <person name="Setiamarga D.H.E."/>
        </authorList>
    </citation>
    <scope>NUCLEOTIDE SEQUENCE [LARGE SCALE GENOMIC DNA]</scope>
    <source>
        <strain evidence="2 3">IDN1</strain>
    </source>
</reference>
<keyword evidence="1" id="KW-0472">Membrane</keyword>
<dbReference type="Proteomes" id="UP000464658">
    <property type="component" value="Chromosome"/>
</dbReference>